<dbReference type="InterPro" id="IPR025444">
    <property type="entry name" value="Monooxy_af470"/>
</dbReference>
<proteinExistence type="predicted"/>
<evidence type="ECO:0000313" key="2">
    <source>
        <dbReference type="EMBL" id="RAG87481.1"/>
    </source>
</evidence>
<sequence>MPDFGSARGARSSVQPEWARPGLHTAPAPAAQEGILRGRHLADSEEPVAVFLIGMRVNRWRAVRQWLPVFRAMPRMLKELAADPESGLLSYRLLLGPGPRQVAAVQYWRRAGDVRAFAAANDREHRPAEAAFWRRYKAGRGAVGIWHELLSVRAGAYEAVYADMPPIGLGAAVGLTPAVHRPSGYGYVAATEAEVAAGLHAEVSVPAEGSR</sequence>
<dbReference type="AlphaFoldDB" id="A0A2X0IVL2"/>
<protein>
    <submittedName>
        <fullName evidence="2">DUF4188 domain-containing protein</fullName>
    </submittedName>
</protein>
<organism evidence="2 3">
    <name type="scientific">Streptacidiphilus pinicola</name>
    <dbReference type="NCBI Taxonomy" id="2219663"/>
    <lineage>
        <taxon>Bacteria</taxon>
        <taxon>Bacillati</taxon>
        <taxon>Actinomycetota</taxon>
        <taxon>Actinomycetes</taxon>
        <taxon>Kitasatosporales</taxon>
        <taxon>Streptomycetaceae</taxon>
        <taxon>Streptacidiphilus</taxon>
    </lineage>
</organism>
<feature type="region of interest" description="Disordered" evidence="1">
    <location>
        <begin position="1"/>
        <end position="25"/>
    </location>
</feature>
<evidence type="ECO:0000256" key="1">
    <source>
        <dbReference type="SAM" id="MobiDB-lite"/>
    </source>
</evidence>
<comment type="caution">
    <text evidence="2">The sequence shown here is derived from an EMBL/GenBank/DDBJ whole genome shotgun (WGS) entry which is preliminary data.</text>
</comment>
<reference evidence="2 3" key="1">
    <citation type="submission" date="2018-06" db="EMBL/GenBank/DDBJ databases">
        <title>Streptacidiphilus pinicola sp. nov., isolated from pine grove soil.</title>
        <authorList>
            <person name="Roh S.G."/>
            <person name="Park S."/>
            <person name="Kim M.-K."/>
            <person name="Yun B.-R."/>
            <person name="Park J."/>
            <person name="Kim M.J."/>
            <person name="Kim Y.S."/>
            <person name="Kim S.B."/>
        </authorList>
    </citation>
    <scope>NUCLEOTIDE SEQUENCE [LARGE SCALE GENOMIC DNA]</scope>
    <source>
        <strain evidence="2 3">MMS16-CNU450</strain>
    </source>
</reference>
<name>A0A2X0IVL2_9ACTN</name>
<dbReference type="OrthoDB" id="7566033at2"/>
<dbReference type="Proteomes" id="UP000248889">
    <property type="component" value="Unassembled WGS sequence"/>
</dbReference>
<accession>A0A2X0IVL2</accession>
<dbReference type="Pfam" id="PF13826">
    <property type="entry name" value="Monooxy_af470-like"/>
    <property type="match status" value="1"/>
</dbReference>
<dbReference type="RefSeq" id="WP_111498792.1">
    <property type="nucleotide sequence ID" value="NZ_QKYN01000007.1"/>
</dbReference>
<evidence type="ECO:0000313" key="3">
    <source>
        <dbReference type="Proteomes" id="UP000248889"/>
    </source>
</evidence>
<gene>
    <name evidence="2" type="ORF">DN069_01200</name>
</gene>
<dbReference type="EMBL" id="QKYN01000007">
    <property type="protein sequence ID" value="RAG87481.1"/>
    <property type="molecule type" value="Genomic_DNA"/>
</dbReference>
<keyword evidence="3" id="KW-1185">Reference proteome</keyword>